<dbReference type="Proteomes" id="UP000031760">
    <property type="component" value="Chromosome"/>
</dbReference>
<proteinExistence type="predicted"/>
<reference evidence="1 2" key="1">
    <citation type="journal article" date="2014" name="Proc. Natl. Acad. Sci. U.S.A.">
        <title>Functional characterization of flavobacteria rhodopsins reveals a unique class of light-driven chloride pump in bacteria.</title>
        <authorList>
            <person name="Yoshizawa S."/>
            <person name="Kumagai Y."/>
            <person name="Kim H."/>
            <person name="Ogura Y."/>
            <person name="Hayashi T."/>
            <person name="Iwasaki W."/>
            <person name="DeLong E.F."/>
            <person name="Kogure K."/>
        </authorList>
    </citation>
    <scope>NUCLEOTIDE SEQUENCE [LARGE SCALE GENOMIC DNA]</scope>
    <source>
        <strain evidence="1 2">S1-08</strain>
    </source>
</reference>
<dbReference type="AntiFam" id="ANF00083">
    <property type="entry name" value="Shadow ORF (opposite leuS)"/>
</dbReference>
<dbReference type="AlphaFoldDB" id="W8VZJ3"/>
<name>W8VZJ3_9FLAO</name>
<keyword evidence="2" id="KW-1185">Reference proteome</keyword>
<dbReference type="HOGENOM" id="CLU_2863314_0_0_10"/>
<evidence type="ECO:0000313" key="2">
    <source>
        <dbReference type="Proteomes" id="UP000031760"/>
    </source>
</evidence>
<dbReference type="KEGG" id="nmf:NMS_0667"/>
<evidence type="ECO:0000313" key="1">
    <source>
        <dbReference type="EMBL" id="BAO54676.1"/>
    </source>
</evidence>
<protein>
    <submittedName>
        <fullName evidence="1">Uncharacterized protein</fullName>
    </submittedName>
</protein>
<dbReference type="EMBL" id="AP014548">
    <property type="protein sequence ID" value="BAO54676.1"/>
    <property type="molecule type" value="Genomic_DNA"/>
</dbReference>
<accession>W8VZJ3</accession>
<dbReference type="STRING" id="1454201.NMS_0667"/>
<gene>
    <name evidence="1" type="ORF">NMS_0667</name>
</gene>
<sequence>MQDVKTSVAFVPRHNIAGDISQRMSHVKPGTTRIWEHIESIEFGFIRMVLGVKSAVFGPIVLPF</sequence>
<organism evidence="1 2">
    <name type="scientific">Nonlabens marinus S1-08</name>
    <dbReference type="NCBI Taxonomy" id="1454201"/>
    <lineage>
        <taxon>Bacteria</taxon>
        <taxon>Pseudomonadati</taxon>
        <taxon>Bacteroidota</taxon>
        <taxon>Flavobacteriia</taxon>
        <taxon>Flavobacteriales</taxon>
        <taxon>Flavobacteriaceae</taxon>
        <taxon>Nonlabens</taxon>
    </lineage>
</organism>